<dbReference type="InterPro" id="IPR025668">
    <property type="entry name" value="Tnp_DDE_dom"/>
</dbReference>
<dbReference type="AlphaFoldDB" id="A0A2U8HJ35"/>
<accession>A0A2U8HJ35</accession>
<dbReference type="InterPro" id="IPR053172">
    <property type="entry name" value="Tn903_transposase"/>
</dbReference>
<dbReference type="NCBIfam" id="NF033579">
    <property type="entry name" value="transpos_IS5_2"/>
    <property type="match status" value="1"/>
</dbReference>
<proteinExistence type="predicted"/>
<name>A0A2U8HJ35_9RHOB</name>
<gene>
    <name evidence="2" type="ORF">CEW88_18850</name>
</gene>
<dbReference type="Pfam" id="PF13737">
    <property type="entry name" value="DDE_Tnp_1_5"/>
    <property type="match status" value="1"/>
</dbReference>
<sequence>MSKPKPKPKPARYRTTNWSAYNAALTKRGSLLIWLDKEMAWHAPHEGRPGRPPVFSDAAIQFCLSIKVLLKLPLRQTAGMVASLLRLAGLDWPVPDFSTLCRRQKTLKVQIPYRRAGGPLNLLVDSTGIKFLGDGEWQARKHGLQGRRQWRKVHLAMDTATSDIRAVEFTPSREGDSPVLPDLLDQIPDDEDIGTVTADGAYDTRRCHSAIIAHGGTAIIPIRKNGWPWKGDCPASRARNETLRATRHYSRAFWKRWTGYHIRSRAEARMRCLKAFGERIAARDPDRQTAEIHIRVALMNRFNALGTAEIVRVT</sequence>
<evidence type="ECO:0000259" key="1">
    <source>
        <dbReference type="Pfam" id="PF13737"/>
    </source>
</evidence>
<dbReference type="KEGG" id="ypac:CEW88_18850"/>
<dbReference type="Proteomes" id="UP000244915">
    <property type="component" value="Chromosome 2"/>
</dbReference>
<dbReference type="PANTHER" id="PTHR34631">
    <property type="match status" value="1"/>
</dbReference>
<feature type="domain" description="Transposase DDE" evidence="1">
    <location>
        <begin position="27"/>
        <end position="133"/>
    </location>
</feature>
<dbReference type="EMBL" id="CP022190">
    <property type="protein sequence ID" value="AWI85741.1"/>
    <property type="molecule type" value="Genomic_DNA"/>
</dbReference>
<protein>
    <submittedName>
        <fullName evidence="2">IS5/IS1182 family transposase</fullName>
    </submittedName>
</protein>
<organism evidence="2 3">
    <name type="scientific">Alloyangia pacifica</name>
    <dbReference type="NCBI Taxonomy" id="311180"/>
    <lineage>
        <taxon>Bacteria</taxon>
        <taxon>Pseudomonadati</taxon>
        <taxon>Pseudomonadota</taxon>
        <taxon>Alphaproteobacteria</taxon>
        <taxon>Rhodobacterales</taxon>
        <taxon>Roseobacteraceae</taxon>
        <taxon>Alloyangia</taxon>
    </lineage>
</organism>
<dbReference type="OrthoDB" id="8451553at2"/>
<reference evidence="2 3" key="1">
    <citation type="submission" date="2017-06" db="EMBL/GenBank/DDBJ databases">
        <title>Yangia sp. YSBP01 complete genome sequence.</title>
        <authorList>
            <person name="Woo J.-H."/>
            <person name="Kim H.-S."/>
        </authorList>
    </citation>
    <scope>NUCLEOTIDE SEQUENCE [LARGE SCALE GENOMIC DNA]</scope>
    <source>
        <strain evidence="2 3">YSBP01</strain>
    </source>
</reference>
<dbReference type="PANTHER" id="PTHR34631:SF3">
    <property type="entry name" value="ISSOD12 TRANSPOSASE TNPA_ISSOD12"/>
    <property type="match status" value="1"/>
</dbReference>
<evidence type="ECO:0000313" key="3">
    <source>
        <dbReference type="Proteomes" id="UP000244915"/>
    </source>
</evidence>
<dbReference type="RefSeq" id="WP_108969696.1">
    <property type="nucleotide sequence ID" value="NZ_CP022190.1"/>
</dbReference>
<evidence type="ECO:0000313" key="2">
    <source>
        <dbReference type="EMBL" id="AWI85741.1"/>
    </source>
</evidence>
<dbReference type="InterPro" id="IPR053520">
    <property type="entry name" value="Transposase_Tn903"/>
</dbReference>